<dbReference type="AlphaFoldDB" id="A0A7G1Q736"/>
<gene>
    <name evidence="1" type="ORF">NSCAC_0073</name>
</gene>
<dbReference type="EMBL" id="LR778175">
    <property type="protein sequence ID" value="CAB1274247.1"/>
    <property type="molecule type" value="Genomic_DNA"/>
</dbReference>
<proteinExistence type="predicted"/>
<evidence type="ECO:0000313" key="2">
    <source>
        <dbReference type="Proteomes" id="UP000516072"/>
    </source>
</evidence>
<dbReference type="KEGG" id="ntg:NSCAC_0073"/>
<sequence length="40" mass="4625">MVIDLYPLKIIDYSLLSRIRLDLICIVLQIAIGARVLIRQ</sequence>
<keyword evidence="2" id="KW-1185">Reference proteome</keyword>
<organism evidence="1 2">
    <name type="scientific">Candidatus Nitrosacidococcus tergens</name>
    <dbReference type="NCBI Taxonomy" id="553981"/>
    <lineage>
        <taxon>Bacteria</taxon>
        <taxon>Pseudomonadati</taxon>
        <taxon>Pseudomonadota</taxon>
        <taxon>Gammaproteobacteria</taxon>
        <taxon>Chromatiales</taxon>
        <taxon>Chromatiaceae</taxon>
        <taxon>Candidatus Nitrosacidococcus</taxon>
    </lineage>
</organism>
<reference evidence="1 2" key="1">
    <citation type="submission" date="2020-03" db="EMBL/GenBank/DDBJ databases">
        <authorList>
            <person name="Picone N."/>
        </authorList>
    </citation>
    <scope>NUCLEOTIDE SEQUENCE [LARGE SCALE GENOMIC DNA]</scope>
    <source>
        <strain evidence="1">NSCAC1</strain>
    </source>
</reference>
<protein>
    <submittedName>
        <fullName evidence="1">Uncharacterized protein</fullName>
    </submittedName>
</protein>
<evidence type="ECO:0000313" key="1">
    <source>
        <dbReference type="EMBL" id="CAB1274247.1"/>
    </source>
</evidence>
<accession>A0A7G1Q736</accession>
<dbReference type="Proteomes" id="UP000516072">
    <property type="component" value="Chromosome"/>
</dbReference>
<name>A0A7G1Q736_9GAMM</name>